<reference evidence="1 2" key="1">
    <citation type="journal article" date="2013" name="PLoS ONE">
        <title>Cultivation and Complete Genome Sequencing of Gloeobacter kilaueensis sp. nov., from a Lava Cave in Kilauea Caldera, Hawai'i.</title>
        <authorList>
            <person name="Saw J.H."/>
            <person name="Schatz M."/>
            <person name="Brown M.V."/>
            <person name="Kunkel D.D."/>
            <person name="Foster J.S."/>
            <person name="Shick H."/>
            <person name="Christensen S."/>
            <person name="Hou S."/>
            <person name="Wan X."/>
            <person name="Donachie S.P."/>
        </authorList>
    </citation>
    <scope>NUCLEOTIDE SEQUENCE [LARGE SCALE GENOMIC DNA]</scope>
    <source>
        <strain evidence="2">JS</strain>
    </source>
</reference>
<dbReference type="PATRIC" id="fig|1183438.3.peg.3906"/>
<dbReference type="AlphaFoldDB" id="U5QR66"/>
<name>U5QR66_GLOK1</name>
<gene>
    <name evidence="1" type="ORF">GKIL_3969</name>
</gene>
<proteinExistence type="predicted"/>
<dbReference type="OrthoDB" id="465307at2"/>
<dbReference type="RefSeq" id="WP_023175549.1">
    <property type="nucleotide sequence ID" value="NC_022600.1"/>
</dbReference>
<dbReference type="STRING" id="1183438.GKIL_3969"/>
<dbReference type="HOGENOM" id="CLU_186202_0_0_3"/>
<organism evidence="1 2">
    <name type="scientific">Gloeobacter kilaueensis (strain ATCC BAA-2537 / CCAP 1431/1 / ULC 316 / JS1)</name>
    <dbReference type="NCBI Taxonomy" id="1183438"/>
    <lineage>
        <taxon>Bacteria</taxon>
        <taxon>Bacillati</taxon>
        <taxon>Cyanobacteriota</taxon>
        <taxon>Cyanophyceae</taxon>
        <taxon>Gloeobacterales</taxon>
        <taxon>Gloeobacteraceae</taxon>
        <taxon>Gloeobacter</taxon>
    </lineage>
</organism>
<dbReference type="Proteomes" id="UP000017396">
    <property type="component" value="Chromosome"/>
</dbReference>
<dbReference type="KEGG" id="glj:GKIL_3969"/>
<dbReference type="eggNOG" id="ENOG5032Z8S">
    <property type="taxonomic scope" value="Bacteria"/>
</dbReference>
<accession>U5QR66</accession>
<evidence type="ECO:0000313" key="2">
    <source>
        <dbReference type="Proteomes" id="UP000017396"/>
    </source>
</evidence>
<protein>
    <submittedName>
        <fullName evidence="1">Uncharacterized protein</fullName>
    </submittedName>
</protein>
<sequence length="73" mass="8437">MDSKILARYIEQIDGISKPWLLVQLRLKLLEERRSSMSDQEYTSELTALHQQLMGLGRWWQGIEGQAFGEADA</sequence>
<dbReference type="EMBL" id="CP003587">
    <property type="protein sequence ID" value="AGY60215.1"/>
    <property type="molecule type" value="Genomic_DNA"/>
</dbReference>
<keyword evidence="2" id="KW-1185">Reference proteome</keyword>
<evidence type="ECO:0000313" key="1">
    <source>
        <dbReference type="EMBL" id="AGY60215.1"/>
    </source>
</evidence>